<dbReference type="PANTHER" id="PTHR37984">
    <property type="entry name" value="PROTEIN CBG26694"/>
    <property type="match status" value="1"/>
</dbReference>
<dbReference type="GO" id="GO:0016787">
    <property type="term" value="F:hydrolase activity"/>
    <property type="evidence" value="ECO:0007669"/>
    <property type="project" value="UniProtKB-KW"/>
</dbReference>
<name>A0A9Q3PHY1_9BASI</name>
<dbReference type="Gene3D" id="1.10.340.70">
    <property type="match status" value="1"/>
</dbReference>
<organism evidence="9 10">
    <name type="scientific">Austropuccinia psidii MF-1</name>
    <dbReference type="NCBI Taxonomy" id="1389203"/>
    <lineage>
        <taxon>Eukaryota</taxon>
        <taxon>Fungi</taxon>
        <taxon>Dikarya</taxon>
        <taxon>Basidiomycota</taxon>
        <taxon>Pucciniomycotina</taxon>
        <taxon>Pucciniomycetes</taxon>
        <taxon>Pucciniales</taxon>
        <taxon>Sphaerophragmiaceae</taxon>
        <taxon>Austropuccinia</taxon>
    </lineage>
</organism>
<dbReference type="InterPro" id="IPR041373">
    <property type="entry name" value="RT_RNaseH"/>
</dbReference>
<keyword evidence="10" id="KW-1185">Reference proteome</keyword>
<feature type="domain" description="Reverse transcriptase RNase H-like" evidence="8">
    <location>
        <begin position="513"/>
        <end position="620"/>
    </location>
</feature>
<dbReference type="GO" id="GO:0003964">
    <property type="term" value="F:RNA-directed DNA polymerase activity"/>
    <property type="evidence" value="ECO:0007669"/>
    <property type="project" value="UniProtKB-KW"/>
</dbReference>
<proteinExistence type="predicted"/>
<dbReference type="InterPro" id="IPR043128">
    <property type="entry name" value="Rev_trsase/Diguanyl_cyclase"/>
</dbReference>
<protein>
    <recommendedName>
        <fullName evidence="11">Reverse transcriptase</fullName>
    </recommendedName>
</protein>
<keyword evidence="5" id="KW-0378">Hydrolase</keyword>
<evidence type="ECO:0000259" key="8">
    <source>
        <dbReference type="Pfam" id="PF17917"/>
    </source>
</evidence>
<dbReference type="InterPro" id="IPR050951">
    <property type="entry name" value="Retrovirus_Pol_polyprotein"/>
</dbReference>
<keyword evidence="1" id="KW-0808">Transferase</keyword>
<evidence type="ECO:0000256" key="2">
    <source>
        <dbReference type="ARBA" id="ARBA00022695"/>
    </source>
</evidence>
<dbReference type="PANTHER" id="PTHR37984:SF5">
    <property type="entry name" value="PROTEIN NYNRIN-LIKE"/>
    <property type="match status" value="1"/>
</dbReference>
<dbReference type="InterPro" id="IPR000477">
    <property type="entry name" value="RT_dom"/>
</dbReference>
<dbReference type="InterPro" id="IPR043502">
    <property type="entry name" value="DNA/RNA_pol_sf"/>
</dbReference>
<feature type="non-terminal residue" evidence="9">
    <location>
        <position position="1"/>
    </location>
</feature>
<keyword evidence="4" id="KW-0255">Endonuclease</keyword>
<dbReference type="Gene3D" id="3.30.70.270">
    <property type="match status" value="2"/>
</dbReference>
<dbReference type="Proteomes" id="UP000765509">
    <property type="component" value="Unassembled WGS sequence"/>
</dbReference>
<dbReference type="Gene3D" id="3.10.10.10">
    <property type="entry name" value="HIV Type 1 Reverse Transcriptase, subunit A, domain 1"/>
    <property type="match status" value="1"/>
</dbReference>
<dbReference type="Pfam" id="PF00078">
    <property type="entry name" value="RVT_1"/>
    <property type="match status" value="1"/>
</dbReference>
<evidence type="ECO:0008006" key="11">
    <source>
        <dbReference type="Google" id="ProtNLM"/>
    </source>
</evidence>
<feature type="domain" description="Reverse transcriptase" evidence="7">
    <location>
        <begin position="268"/>
        <end position="424"/>
    </location>
</feature>
<evidence type="ECO:0000256" key="5">
    <source>
        <dbReference type="ARBA" id="ARBA00022801"/>
    </source>
</evidence>
<evidence type="ECO:0000259" key="7">
    <source>
        <dbReference type="Pfam" id="PF00078"/>
    </source>
</evidence>
<keyword evidence="3" id="KW-0540">Nuclease</keyword>
<accession>A0A9Q3PHY1</accession>
<dbReference type="GO" id="GO:0004519">
    <property type="term" value="F:endonuclease activity"/>
    <property type="evidence" value="ECO:0007669"/>
    <property type="project" value="UniProtKB-KW"/>
</dbReference>
<keyword evidence="6" id="KW-0695">RNA-directed DNA polymerase</keyword>
<evidence type="ECO:0000256" key="1">
    <source>
        <dbReference type="ARBA" id="ARBA00022679"/>
    </source>
</evidence>
<dbReference type="OrthoDB" id="3341476at2759"/>
<comment type="caution">
    <text evidence="9">The sequence shown here is derived from an EMBL/GenBank/DDBJ whole genome shotgun (WGS) entry which is preliminary data.</text>
</comment>
<evidence type="ECO:0000256" key="4">
    <source>
        <dbReference type="ARBA" id="ARBA00022759"/>
    </source>
</evidence>
<evidence type="ECO:0000256" key="6">
    <source>
        <dbReference type="ARBA" id="ARBA00022918"/>
    </source>
</evidence>
<dbReference type="EMBL" id="AVOT02072468">
    <property type="protein sequence ID" value="MBW0562384.1"/>
    <property type="molecule type" value="Genomic_DNA"/>
</dbReference>
<evidence type="ECO:0000313" key="9">
    <source>
        <dbReference type="EMBL" id="MBW0562384.1"/>
    </source>
</evidence>
<dbReference type="SUPFAM" id="SSF56672">
    <property type="entry name" value="DNA/RNA polymerases"/>
    <property type="match status" value="1"/>
</dbReference>
<gene>
    <name evidence="9" type="ORF">O181_102099</name>
</gene>
<dbReference type="CDD" id="cd09274">
    <property type="entry name" value="RNase_HI_RT_Ty3"/>
    <property type="match status" value="1"/>
</dbReference>
<sequence>GKGYTAGSFCITEVVIDKKPTKLLLDPGAFCYCVGKLFLKNCVPNFEDQLLPIDGIELNRASNPMKELGILETSVIFPHINGNLRINVEFFVMESCSSTHFILGNDYLIMYGIDLHNNKDRYFTIGDKKHQKFAFLPFKRQITVNKVSPVSLEREEIKSEQLNEAEISLHLSDKQENDLSALLYDYKEAFASDKQHLGAIIGHEVDLTLNIERPYPQLLRRPAYPTSPKSREALEIHITELLNLGVIRKVGHNEEVAITTPVIVAWHNGKSRMVGDFRALNTYTVLDRYPIPKIQISLTQISQAVYISTMNAFKGFHQNVVTPRESKYLRIIVHCGVYEDFRIPFGIKNAPSPFQRMMNEIFPEELPEGWLIIYIDDIIFCSNTWEEHMCRLPRIWTKIQSVSMKISLTKCHFGFKELKALGHVVSCLSLKIYKNKFAAVLLKPMPQNKKEIQSFLGFAGYYRQHIKDFASIARPLYKLCDKDTVFEMTVDRVKAFESLRQALTTALLLLMPDFKLPFKLYIDASGDGLGAALCQVQILNDKPVEGTICFISRKIKPTEARYGASQMECLCLVWALDKLNYFLEGCFFEVITYCTAVKSLLNIKTPKRHMLRWQIAIQDYGGNMTIVHKDDIIDKTADGLSRWPLPNNIVNPAYLPEEASPQIPIEGIYVTALNTTFFEEVRNIYTQYKNCSLLCQLLYKDCKDNSPKNALDEVWKKSYDKGRFHILDGIIYHRTKHTCVMIVVDRSLINLVLKEFHDGPFSGHLSEDRTREKVKTCI</sequence>
<dbReference type="FunFam" id="3.30.70.270:FF:000020">
    <property type="entry name" value="Transposon Tf2-6 polyprotein-like Protein"/>
    <property type="match status" value="1"/>
</dbReference>
<reference evidence="9" key="1">
    <citation type="submission" date="2021-03" db="EMBL/GenBank/DDBJ databases">
        <title>Draft genome sequence of rust myrtle Austropuccinia psidii MF-1, a brazilian biotype.</title>
        <authorList>
            <person name="Quecine M.C."/>
            <person name="Pachon D.M.R."/>
            <person name="Bonatelli M.L."/>
            <person name="Correr F.H."/>
            <person name="Franceschini L.M."/>
            <person name="Leite T.F."/>
            <person name="Margarido G.R.A."/>
            <person name="Almeida C.A."/>
            <person name="Ferrarezi J.A."/>
            <person name="Labate C.A."/>
        </authorList>
    </citation>
    <scope>NUCLEOTIDE SEQUENCE</scope>
    <source>
        <strain evidence="9">MF-1</strain>
    </source>
</reference>
<keyword evidence="2" id="KW-0548">Nucleotidyltransferase</keyword>
<evidence type="ECO:0000313" key="10">
    <source>
        <dbReference type="Proteomes" id="UP000765509"/>
    </source>
</evidence>
<evidence type="ECO:0000256" key="3">
    <source>
        <dbReference type="ARBA" id="ARBA00022722"/>
    </source>
</evidence>
<dbReference type="AlphaFoldDB" id="A0A9Q3PHY1"/>
<dbReference type="CDD" id="cd01647">
    <property type="entry name" value="RT_LTR"/>
    <property type="match status" value="1"/>
</dbReference>
<dbReference type="Pfam" id="PF17917">
    <property type="entry name" value="RT_RNaseH"/>
    <property type="match status" value="1"/>
</dbReference>